<proteinExistence type="predicted"/>
<reference evidence="1 2" key="1">
    <citation type="submission" date="2024-04" db="EMBL/GenBank/DDBJ databases">
        <title>Isolation of an actinomycete strain from pig manure.</title>
        <authorList>
            <person name="Gong T."/>
            <person name="Yu Z."/>
            <person name="An M."/>
            <person name="Wei C."/>
            <person name="Yang W."/>
            <person name="Liu L."/>
        </authorList>
    </citation>
    <scope>NUCLEOTIDE SEQUENCE [LARGE SCALE GENOMIC DNA]</scope>
    <source>
        <strain evidence="1 2">ZF39</strain>
    </source>
</reference>
<gene>
    <name evidence="1" type="ORF">AADG42_14785</name>
</gene>
<dbReference type="Proteomes" id="UP001442841">
    <property type="component" value="Chromosome"/>
</dbReference>
<evidence type="ECO:0000313" key="1">
    <source>
        <dbReference type="EMBL" id="XAN08514.1"/>
    </source>
</evidence>
<name>A0ABZ3FTU0_9ACTN</name>
<protein>
    <submittedName>
        <fullName evidence="1">Uncharacterized protein</fullName>
    </submittedName>
</protein>
<accession>A0ABZ3FTU0</accession>
<organism evidence="1 2">
    <name type="scientific">Ammonicoccus fulvus</name>
    <dbReference type="NCBI Taxonomy" id="3138240"/>
    <lineage>
        <taxon>Bacteria</taxon>
        <taxon>Bacillati</taxon>
        <taxon>Actinomycetota</taxon>
        <taxon>Actinomycetes</taxon>
        <taxon>Propionibacteriales</taxon>
        <taxon>Propionibacteriaceae</taxon>
        <taxon>Ammonicoccus</taxon>
    </lineage>
</organism>
<sequence length="139" mass="15393">MSERDERSPVWGIEWDFLAVDADGRVACLSSAGFGPIPDRVLAHQLLVERAMAEVEDLPVLGPAEDRRDTDDRAGNYADWFRMSECGLFAYDWHNGAYRLVSAPTKGVEPSALSSTIRQAANLLALPLRFAEEPCLNVE</sequence>
<evidence type="ECO:0000313" key="2">
    <source>
        <dbReference type="Proteomes" id="UP001442841"/>
    </source>
</evidence>
<keyword evidence="2" id="KW-1185">Reference proteome</keyword>
<dbReference type="EMBL" id="CP154795">
    <property type="protein sequence ID" value="XAN08514.1"/>
    <property type="molecule type" value="Genomic_DNA"/>
</dbReference>
<dbReference type="RefSeq" id="WP_425309970.1">
    <property type="nucleotide sequence ID" value="NZ_CP154795.1"/>
</dbReference>